<comment type="caution">
    <text evidence="4">The sequence shown here is derived from an EMBL/GenBank/DDBJ whole genome shotgun (WGS) entry which is preliminary data.</text>
</comment>
<name>A0A8H6C9K2_9LECA</name>
<dbReference type="PROSITE" id="PS51471">
    <property type="entry name" value="FE2OG_OXY"/>
    <property type="match status" value="1"/>
</dbReference>
<dbReference type="EMBL" id="JACCJB010000020">
    <property type="protein sequence ID" value="KAF6219101.1"/>
    <property type="molecule type" value="Genomic_DNA"/>
</dbReference>
<dbReference type="Gene3D" id="2.60.120.330">
    <property type="entry name" value="B-lactam Antibiotic, Isopenicillin N Synthase, Chain"/>
    <property type="match status" value="1"/>
</dbReference>
<dbReference type="GeneID" id="59333332"/>
<dbReference type="Proteomes" id="UP000593566">
    <property type="component" value="Unassembled WGS sequence"/>
</dbReference>
<keyword evidence="2" id="KW-0560">Oxidoreductase</keyword>
<evidence type="ECO:0000313" key="5">
    <source>
        <dbReference type="Proteomes" id="UP000593566"/>
    </source>
</evidence>
<evidence type="ECO:0000256" key="2">
    <source>
        <dbReference type="RuleBase" id="RU003682"/>
    </source>
</evidence>
<dbReference type="AlphaFoldDB" id="A0A8H6C9K2"/>
<proteinExistence type="inferred from homology"/>
<sequence>MAAETSSIPVVDFAAWSSDASLEQRKTIAHKLIEACQNVGFVYITNHHVSPERLAQAFEWSKKLFDLKLEQKMLAPHPSGFTVHRGYSWPGLEKVSNVMGDEDNTADLRKNLRQISDVKESYEIGSEDNKDQPNQWLPEDVLPGFREFMLNFYWECHKTAMSMMSAMALGVGLDDENHFVPAHPGHNNQLRLLHYPPVPAANIESQTSTRMGAHSDWGSITMLFQDDCGGLQIENPNKSGEFIDVPPLKDAVVMNVGDLMMRWSNDTLKSSVHRVTLPPKQDHFTGDERMTRARYSIPYFVGPEGPTIVECLPSCIDESHPVKYEPIRWNDYMLMRASMQYEAPPEAAAVRPY</sequence>
<dbReference type="InterPro" id="IPR005123">
    <property type="entry name" value="Oxoglu/Fe-dep_dioxygenase_dom"/>
</dbReference>
<dbReference type="InterPro" id="IPR050231">
    <property type="entry name" value="Iron_ascorbate_oxido_reductase"/>
</dbReference>
<keyword evidence="5" id="KW-1185">Reference proteome</keyword>
<dbReference type="SUPFAM" id="SSF51197">
    <property type="entry name" value="Clavaminate synthase-like"/>
    <property type="match status" value="1"/>
</dbReference>
<reference evidence="4 5" key="1">
    <citation type="journal article" date="2020" name="Genomics">
        <title>Complete, high-quality genomes from long-read metagenomic sequencing of two wolf lichen thalli reveals enigmatic genome architecture.</title>
        <authorList>
            <person name="McKenzie S.K."/>
            <person name="Walston R.F."/>
            <person name="Allen J.L."/>
        </authorList>
    </citation>
    <scope>NUCLEOTIDE SEQUENCE [LARGE SCALE GENOMIC DNA]</scope>
    <source>
        <strain evidence="4">WasteWater1</strain>
    </source>
</reference>
<dbReference type="InterPro" id="IPR027443">
    <property type="entry name" value="IPNS-like_sf"/>
</dbReference>
<protein>
    <recommendedName>
        <fullName evidence="3">Fe2OG dioxygenase domain-containing protein</fullName>
    </recommendedName>
</protein>
<keyword evidence="2" id="KW-0408">Iron</keyword>
<gene>
    <name evidence="4" type="ORF">HO133_004926</name>
</gene>
<keyword evidence="2" id="KW-0479">Metal-binding</keyword>
<dbReference type="GO" id="GO:0044283">
    <property type="term" value="P:small molecule biosynthetic process"/>
    <property type="evidence" value="ECO:0007669"/>
    <property type="project" value="UniProtKB-ARBA"/>
</dbReference>
<evidence type="ECO:0000259" key="3">
    <source>
        <dbReference type="PROSITE" id="PS51471"/>
    </source>
</evidence>
<dbReference type="PRINTS" id="PR00682">
    <property type="entry name" value="IPNSYNTHASE"/>
</dbReference>
<feature type="domain" description="Fe2OG dioxygenase" evidence="3">
    <location>
        <begin position="186"/>
        <end position="303"/>
    </location>
</feature>
<dbReference type="GO" id="GO:0016491">
    <property type="term" value="F:oxidoreductase activity"/>
    <property type="evidence" value="ECO:0007669"/>
    <property type="project" value="UniProtKB-KW"/>
</dbReference>
<dbReference type="InterPro" id="IPR044861">
    <property type="entry name" value="IPNS-like_FE2OG_OXY"/>
</dbReference>
<evidence type="ECO:0000313" key="4">
    <source>
        <dbReference type="EMBL" id="KAF6219101.1"/>
    </source>
</evidence>
<organism evidence="4 5">
    <name type="scientific">Letharia lupina</name>
    <dbReference type="NCBI Taxonomy" id="560253"/>
    <lineage>
        <taxon>Eukaryota</taxon>
        <taxon>Fungi</taxon>
        <taxon>Dikarya</taxon>
        <taxon>Ascomycota</taxon>
        <taxon>Pezizomycotina</taxon>
        <taxon>Lecanoromycetes</taxon>
        <taxon>OSLEUM clade</taxon>
        <taxon>Lecanoromycetidae</taxon>
        <taxon>Lecanorales</taxon>
        <taxon>Lecanorineae</taxon>
        <taxon>Parmeliaceae</taxon>
        <taxon>Letharia</taxon>
    </lineage>
</organism>
<comment type="similarity">
    <text evidence="1 2">Belongs to the iron/ascorbate-dependent oxidoreductase family.</text>
</comment>
<dbReference type="InterPro" id="IPR026992">
    <property type="entry name" value="DIOX_N"/>
</dbReference>
<dbReference type="Pfam" id="PF03171">
    <property type="entry name" value="2OG-FeII_Oxy"/>
    <property type="match status" value="1"/>
</dbReference>
<evidence type="ECO:0000256" key="1">
    <source>
        <dbReference type="ARBA" id="ARBA00008056"/>
    </source>
</evidence>
<accession>A0A8H6C9K2</accession>
<dbReference type="PANTHER" id="PTHR47990">
    <property type="entry name" value="2-OXOGLUTARATE (2OG) AND FE(II)-DEPENDENT OXYGENASE SUPERFAMILY PROTEIN-RELATED"/>
    <property type="match status" value="1"/>
</dbReference>
<dbReference type="GO" id="GO:0046872">
    <property type="term" value="F:metal ion binding"/>
    <property type="evidence" value="ECO:0007669"/>
    <property type="project" value="UniProtKB-KW"/>
</dbReference>
<dbReference type="RefSeq" id="XP_037148536.1">
    <property type="nucleotide sequence ID" value="XM_037295838.1"/>
</dbReference>
<dbReference type="Pfam" id="PF14226">
    <property type="entry name" value="DIOX_N"/>
    <property type="match status" value="1"/>
</dbReference>